<accession>A0A7J9D441</accession>
<dbReference type="OrthoDB" id="998310at2759"/>
<sequence>MISRAPLIPDKSRNLVHLKWLLKLVNFREAGELSWGSTMLVTLYRKMCQAKQPLMVELWAKLCGTTGGALRYTTFVRSKIGSGDKVMQQFRFKQTILLTPQDIEYLHNIDLWERIDENWPTFHAEYTNLWNNRYDFLPTREAIIALKLACDPEYMPWFRHHGKPYLLAEEARVICIRRWCRKHPSSQPPVPRAEDIRWQLRSTLQSTTDEGEEDERPRLQPIRECRRNDEDEKASIQLEL</sequence>
<name>A0A7J9D441_GOSGO</name>
<evidence type="ECO:0008006" key="4">
    <source>
        <dbReference type="Google" id="ProtNLM"/>
    </source>
</evidence>
<dbReference type="EMBL" id="JABEZY010269990">
    <property type="protein sequence ID" value="MBA0755480.1"/>
    <property type="molecule type" value="Genomic_DNA"/>
</dbReference>
<feature type="compositionally biased region" description="Basic and acidic residues" evidence="1">
    <location>
        <begin position="215"/>
        <end position="234"/>
    </location>
</feature>
<comment type="caution">
    <text evidence="2">The sequence shown here is derived from an EMBL/GenBank/DDBJ whole genome shotgun (WGS) entry which is preliminary data.</text>
</comment>
<keyword evidence="3" id="KW-1185">Reference proteome</keyword>
<organism evidence="2 3">
    <name type="scientific">Gossypium gossypioides</name>
    <name type="common">Mexican cotton</name>
    <name type="synonym">Selera gossypioides</name>
    <dbReference type="NCBI Taxonomy" id="34282"/>
    <lineage>
        <taxon>Eukaryota</taxon>
        <taxon>Viridiplantae</taxon>
        <taxon>Streptophyta</taxon>
        <taxon>Embryophyta</taxon>
        <taxon>Tracheophyta</taxon>
        <taxon>Spermatophyta</taxon>
        <taxon>Magnoliopsida</taxon>
        <taxon>eudicotyledons</taxon>
        <taxon>Gunneridae</taxon>
        <taxon>Pentapetalae</taxon>
        <taxon>rosids</taxon>
        <taxon>malvids</taxon>
        <taxon>Malvales</taxon>
        <taxon>Malvaceae</taxon>
        <taxon>Malvoideae</taxon>
        <taxon>Gossypium</taxon>
    </lineage>
</organism>
<dbReference type="Proteomes" id="UP000593579">
    <property type="component" value="Unassembled WGS sequence"/>
</dbReference>
<evidence type="ECO:0000313" key="2">
    <source>
        <dbReference type="EMBL" id="MBA0755480.1"/>
    </source>
</evidence>
<reference evidence="2 3" key="1">
    <citation type="journal article" date="2019" name="Genome Biol. Evol.">
        <title>Insights into the evolution of the New World diploid cottons (Gossypium, subgenus Houzingenia) based on genome sequencing.</title>
        <authorList>
            <person name="Grover C.E."/>
            <person name="Arick M.A. 2nd"/>
            <person name="Thrash A."/>
            <person name="Conover J.L."/>
            <person name="Sanders W.S."/>
            <person name="Peterson D.G."/>
            <person name="Frelichowski J.E."/>
            <person name="Scheffler J.A."/>
            <person name="Scheffler B.E."/>
            <person name="Wendel J.F."/>
        </authorList>
    </citation>
    <scope>NUCLEOTIDE SEQUENCE [LARGE SCALE GENOMIC DNA]</scope>
    <source>
        <strain evidence="2">5</strain>
        <tissue evidence="2">Leaf</tissue>
    </source>
</reference>
<feature type="region of interest" description="Disordered" evidence="1">
    <location>
        <begin position="203"/>
        <end position="240"/>
    </location>
</feature>
<gene>
    <name evidence="2" type="ORF">Gogos_020530</name>
</gene>
<protein>
    <recommendedName>
        <fullName evidence="4">Aminotransferase-like plant mobile domain-containing protein</fullName>
    </recommendedName>
</protein>
<proteinExistence type="predicted"/>
<evidence type="ECO:0000256" key="1">
    <source>
        <dbReference type="SAM" id="MobiDB-lite"/>
    </source>
</evidence>
<evidence type="ECO:0000313" key="3">
    <source>
        <dbReference type="Proteomes" id="UP000593579"/>
    </source>
</evidence>
<dbReference type="AlphaFoldDB" id="A0A7J9D441"/>